<gene>
    <name evidence="3" type="ORF">BG844_13900</name>
</gene>
<name>A0A1K0FLK6_9ACTN</name>
<evidence type="ECO:0000313" key="3">
    <source>
        <dbReference type="EMBL" id="OJF13689.1"/>
    </source>
</evidence>
<reference evidence="3 4" key="1">
    <citation type="submission" date="2016-09" db="EMBL/GenBank/DDBJ databases">
        <title>Couchioplanes caeruleus draft genome sequence.</title>
        <authorList>
            <person name="Sheehan J."/>
            <person name="Caffrey P."/>
        </authorList>
    </citation>
    <scope>NUCLEOTIDE SEQUENCE [LARGE SCALE GENOMIC DNA]</scope>
    <source>
        <strain evidence="3 4">DSM 43634</strain>
    </source>
</reference>
<feature type="compositionally biased region" description="Low complexity" evidence="1">
    <location>
        <begin position="173"/>
        <end position="188"/>
    </location>
</feature>
<dbReference type="Proteomes" id="UP000182486">
    <property type="component" value="Unassembled WGS sequence"/>
</dbReference>
<organism evidence="3 4">
    <name type="scientific">Couchioplanes caeruleus subsp. caeruleus</name>
    <dbReference type="NCBI Taxonomy" id="56427"/>
    <lineage>
        <taxon>Bacteria</taxon>
        <taxon>Bacillati</taxon>
        <taxon>Actinomycetota</taxon>
        <taxon>Actinomycetes</taxon>
        <taxon>Micromonosporales</taxon>
        <taxon>Micromonosporaceae</taxon>
        <taxon>Couchioplanes</taxon>
    </lineage>
</organism>
<comment type="caution">
    <text evidence="3">The sequence shown here is derived from an EMBL/GenBank/DDBJ whole genome shotgun (WGS) entry which is preliminary data.</text>
</comment>
<evidence type="ECO:0000256" key="1">
    <source>
        <dbReference type="SAM" id="MobiDB-lite"/>
    </source>
</evidence>
<evidence type="ECO:0000313" key="4">
    <source>
        <dbReference type="Proteomes" id="UP000182486"/>
    </source>
</evidence>
<proteinExistence type="predicted"/>
<feature type="chain" id="PRO_5039037630" evidence="2">
    <location>
        <begin position="29"/>
        <end position="201"/>
    </location>
</feature>
<sequence>MRAAGPRGTALAAATLALGLGTGAAATAGIATAERDATTAALTLRSAGVHAALDTAFQRYADTVHDIAAAAATQPAATLSPTVARIAGARLAGAHQVVVTDAAGGILAQHTVDGSTPPPRTALDPEPRLAETMRLAGRTAASSPGRCTSCPPTAACRRPDGPPRSIWSRPCTAPGSAAGSWSPSAHPSCSGSRCARRTSPA</sequence>
<accession>A0A1K0FLK6</accession>
<feature type="signal peptide" evidence="2">
    <location>
        <begin position="1"/>
        <end position="28"/>
    </location>
</feature>
<protein>
    <submittedName>
        <fullName evidence="3">Uncharacterized protein</fullName>
    </submittedName>
</protein>
<dbReference type="EMBL" id="MEIA01000139">
    <property type="protein sequence ID" value="OJF13689.1"/>
    <property type="molecule type" value="Genomic_DNA"/>
</dbReference>
<keyword evidence="4" id="KW-1185">Reference proteome</keyword>
<feature type="region of interest" description="Disordered" evidence="1">
    <location>
        <begin position="137"/>
        <end position="201"/>
    </location>
</feature>
<dbReference type="AlphaFoldDB" id="A0A1K0FLK6"/>
<evidence type="ECO:0000256" key="2">
    <source>
        <dbReference type="SAM" id="SignalP"/>
    </source>
</evidence>
<keyword evidence="2" id="KW-0732">Signal</keyword>